<dbReference type="Proteomes" id="UP001227192">
    <property type="component" value="Unassembled WGS sequence"/>
</dbReference>
<keyword evidence="2" id="KW-1185">Reference proteome</keyword>
<accession>A0AAI9X1Q3</accession>
<dbReference type="EMBL" id="LACB01001147">
    <property type="protein sequence ID" value="KAJ9480716.1"/>
    <property type="molecule type" value="Genomic_DNA"/>
</dbReference>
<reference evidence="1" key="2">
    <citation type="journal article" date="2016" name="Fungal Biol.">
        <title>Ochratoxin A production by Penicillium thymicola.</title>
        <authorList>
            <person name="Nguyen H.D.T."/>
            <person name="McMullin D.R."/>
            <person name="Ponomareva E."/>
            <person name="Riley R."/>
            <person name="Pomraning K.R."/>
            <person name="Baker S.E."/>
            <person name="Seifert K.A."/>
        </authorList>
    </citation>
    <scope>NUCLEOTIDE SEQUENCE</scope>
    <source>
        <strain evidence="1">DAOM 180753</strain>
    </source>
</reference>
<gene>
    <name evidence="1" type="ORF">VN97_g12815</name>
</gene>
<organism evidence="1 2">
    <name type="scientific">Penicillium thymicola</name>
    <dbReference type="NCBI Taxonomy" id="293382"/>
    <lineage>
        <taxon>Eukaryota</taxon>
        <taxon>Fungi</taxon>
        <taxon>Dikarya</taxon>
        <taxon>Ascomycota</taxon>
        <taxon>Pezizomycotina</taxon>
        <taxon>Eurotiomycetes</taxon>
        <taxon>Eurotiomycetidae</taxon>
        <taxon>Eurotiales</taxon>
        <taxon>Aspergillaceae</taxon>
        <taxon>Penicillium</taxon>
    </lineage>
</organism>
<protein>
    <submittedName>
        <fullName evidence="1">Uncharacterized protein</fullName>
    </submittedName>
</protein>
<name>A0AAI9X1Q3_PENTH</name>
<proteinExistence type="predicted"/>
<evidence type="ECO:0000313" key="2">
    <source>
        <dbReference type="Proteomes" id="UP001227192"/>
    </source>
</evidence>
<dbReference type="AlphaFoldDB" id="A0AAI9X1Q3"/>
<evidence type="ECO:0000313" key="1">
    <source>
        <dbReference type="EMBL" id="KAJ9480716.1"/>
    </source>
</evidence>
<comment type="caution">
    <text evidence="1">The sequence shown here is derived from an EMBL/GenBank/DDBJ whole genome shotgun (WGS) entry which is preliminary data.</text>
</comment>
<reference evidence="1" key="1">
    <citation type="submission" date="2015-06" db="EMBL/GenBank/DDBJ databases">
        <authorList>
            <person name="Nguyen H."/>
        </authorList>
    </citation>
    <scope>NUCLEOTIDE SEQUENCE</scope>
    <source>
        <strain evidence="1">DAOM 180753</strain>
    </source>
</reference>
<sequence>MVLVVGAVPRMGGRYVKVMTVSAETDRSSTKSLQITTTLNDGGDYVPISPTRKERYPIQLRLRDYPDRNSEQIMIISQLEKYSYLKIDECYEGPLQMLLECRDDYENHYMILRKHRGGLAQLQNHIRKRDLAREAENRPLLSVEEELGLPALDF</sequence>